<dbReference type="PRINTS" id="PR00411">
    <property type="entry name" value="PNDRDTASEI"/>
</dbReference>
<keyword evidence="13" id="KW-1185">Reference proteome</keyword>
<dbReference type="EMBL" id="AVPU01000016">
    <property type="protein sequence ID" value="KGM54130.1"/>
    <property type="molecule type" value="Genomic_DNA"/>
</dbReference>
<evidence type="ECO:0000256" key="4">
    <source>
        <dbReference type="ARBA" id="ARBA00022630"/>
    </source>
</evidence>
<evidence type="ECO:0000256" key="6">
    <source>
        <dbReference type="ARBA" id="ARBA00022723"/>
    </source>
</evidence>
<keyword evidence="5" id="KW-0288">FMN</keyword>
<evidence type="ECO:0000256" key="3">
    <source>
        <dbReference type="ARBA" id="ARBA00011048"/>
    </source>
</evidence>
<dbReference type="InterPro" id="IPR001155">
    <property type="entry name" value="OxRdtase_FMN_N"/>
</dbReference>
<protein>
    <submittedName>
        <fullName evidence="12">2,4-dienoyl-CoA reductase</fullName>
    </submittedName>
</protein>
<name>A0A0A0EV37_9GAMM</name>
<dbReference type="eggNOG" id="COG0446">
    <property type="taxonomic scope" value="Bacteria"/>
</dbReference>
<gene>
    <name evidence="12" type="ORF">N800_05265</name>
</gene>
<dbReference type="Gene3D" id="3.20.20.70">
    <property type="entry name" value="Aldolase class I"/>
    <property type="match status" value="1"/>
</dbReference>
<comment type="cofactor">
    <cofactor evidence="1">
        <name>FMN</name>
        <dbReference type="ChEBI" id="CHEBI:58210"/>
    </cofactor>
</comment>
<evidence type="ECO:0000256" key="9">
    <source>
        <dbReference type="ARBA" id="ARBA00023014"/>
    </source>
</evidence>
<dbReference type="PANTHER" id="PTHR42917:SF2">
    <property type="entry name" value="2,4-DIENOYL-COA REDUCTASE [(2E)-ENOYL-COA-PRODUCING]"/>
    <property type="match status" value="1"/>
</dbReference>
<dbReference type="GO" id="GO:0008670">
    <property type="term" value="F:2,4-dienoyl-CoA reductase (NADPH) activity"/>
    <property type="evidence" value="ECO:0007669"/>
    <property type="project" value="TreeGrafter"/>
</dbReference>
<proteinExistence type="inferred from homology"/>
<dbReference type="GO" id="GO:0010181">
    <property type="term" value="F:FMN binding"/>
    <property type="evidence" value="ECO:0007669"/>
    <property type="project" value="InterPro"/>
</dbReference>
<dbReference type="InterPro" id="IPR051793">
    <property type="entry name" value="NADH:flavin_oxidoreductase"/>
</dbReference>
<keyword evidence="9" id="KW-0411">Iron-sulfur</keyword>
<organism evidence="12 13">
    <name type="scientific">Lysobacter daejeonensis GH1-9</name>
    <dbReference type="NCBI Taxonomy" id="1385517"/>
    <lineage>
        <taxon>Bacteria</taxon>
        <taxon>Pseudomonadati</taxon>
        <taxon>Pseudomonadota</taxon>
        <taxon>Gammaproteobacteria</taxon>
        <taxon>Lysobacterales</taxon>
        <taxon>Lysobacteraceae</taxon>
        <taxon>Aerolutibacter</taxon>
    </lineage>
</organism>
<keyword evidence="7" id="KW-0560">Oxidoreductase</keyword>
<accession>A0A0A0EV37</accession>
<comment type="caution">
    <text evidence="12">The sequence shown here is derived from an EMBL/GenBank/DDBJ whole genome shotgun (WGS) entry which is preliminary data.</text>
</comment>
<dbReference type="Gene3D" id="3.50.50.60">
    <property type="entry name" value="FAD/NAD(P)-binding domain"/>
    <property type="match status" value="1"/>
</dbReference>
<dbReference type="FunFam" id="3.20.20.70:FF:000082">
    <property type="entry name" value="NADPH-dependent 2,4-dienoyl-CoA reductase"/>
    <property type="match status" value="1"/>
</dbReference>
<dbReference type="AlphaFoldDB" id="A0A0A0EV37"/>
<dbReference type="GO" id="GO:0033543">
    <property type="term" value="P:fatty acid beta-oxidation, unsaturated, even number, reductase/isomerase pathway"/>
    <property type="evidence" value="ECO:0007669"/>
    <property type="project" value="TreeGrafter"/>
</dbReference>
<dbReference type="SUPFAM" id="SSF51905">
    <property type="entry name" value="FAD/NAD(P)-binding domain"/>
    <property type="match status" value="1"/>
</dbReference>
<dbReference type="STRING" id="1385517.N800_05265"/>
<dbReference type="SUPFAM" id="SSF51395">
    <property type="entry name" value="FMN-linked oxidoreductases"/>
    <property type="match status" value="1"/>
</dbReference>
<evidence type="ECO:0000259" key="10">
    <source>
        <dbReference type="Pfam" id="PF00724"/>
    </source>
</evidence>
<dbReference type="InterPro" id="IPR036188">
    <property type="entry name" value="FAD/NAD-bd_sf"/>
</dbReference>
<keyword evidence="6" id="KW-0479">Metal-binding</keyword>
<dbReference type="Pfam" id="PF00724">
    <property type="entry name" value="Oxidored_FMN"/>
    <property type="match status" value="1"/>
</dbReference>
<evidence type="ECO:0000313" key="13">
    <source>
        <dbReference type="Proteomes" id="UP000029998"/>
    </source>
</evidence>
<feature type="domain" description="FAD/NAD(P)-binding" evidence="11">
    <location>
        <begin position="385"/>
        <end position="644"/>
    </location>
</feature>
<sequence>MRTRMPPSQPQYPHLFRPLDLGFCTLPNRVLMGSMHTGLEDKARDFPRLAAYFAERAAGGVGLIVTGGFAPNIAGWLKPMGGKLSWSWEVGKHRQVTRAVHEHGSRICMQILHSGCYGYHPLQVAPSRLKAPINPFTPRALSAAGVERQIRAFARSARLAREAGYDGVEVMGSEGYLLNQFTVPRTNRREDAWGGDTARRMRFAVEIVRRIREACGPDFIIVYRLSMLDLVDEGNRWDEVVAQAKAVEAAGATLINTGIGWHEARVPTIATSVPRGAFTGITARLKPEVTVPLVTTNRINMPDVAEGILARGEADMVSMARPLLADPQWVAKARSGRAEDINTCIACNQACLDHVFENKTASCLVNPRACAETELVYRPTTQPRRVAVVGAGPAGLACATVAAERGHRVTLFDAADEIGGQFNLARRIPGKEEFHETLRYFRRRLEQTGVDQRLGTRVTGPDLTGFDDVVLATGIVPRQVDFPGVDHSKVVSYLQVLRGEVVPGERVALIGAGGIGFDVAEFLVHEGPSPSLDPARWRAEWGVDLAYASNRGGLTVPAPEAAARRVWLLQRSPGKPGARLGKTTGWIHRATLKAKGVTMLGGVEYVGVDDAGLRIRVDGQEQVLPVDHVVICAGQEPFKPLLKALEGGPATVHVIGGADVAAELDAKRAIAQGSQLAANL</sequence>
<dbReference type="InterPro" id="IPR023753">
    <property type="entry name" value="FAD/NAD-binding_dom"/>
</dbReference>
<evidence type="ECO:0000256" key="2">
    <source>
        <dbReference type="ARBA" id="ARBA00001966"/>
    </source>
</evidence>
<dbReference type="SUPFAM" id="SSF51971">
    <property type="entry name" value="Nucleotide-binding domain"/>
    <property type="match status" value="1"/>
</dbReference>
<dbReference type="CDD" id="cd02930">
    <property type="entry name" value="DCR_FMN"/>
    <property type="match status" value="1"/>
</dbReference>
<evidence type="ECO:0000256" key="7">
    <source>
        <dbReference type="ARBA" id="ARBA00023002"/>
    </source>
</evidence>
<reference evidence="12 13" key="1">
    <citation type="submission" date="2013-08" db="EMBL/GenBank/DDBJ databases">
        <title>Genome sequencing of Lysobacter.</title>
        <authorList>
            <person name="Zhang S."/>
            <person name="Wang G."/>
        </authorList>
    </citation>
    <scope>NUCLEOTIDE SEQUENCE [LARGE SCALE GENOMIC DNA]</scope>
    <source>
        <strain evidence="12 13">GH1-9</strain>
    </source>
</reference>
<evidence type="ECO:0000256" key="8">
    <source>
        <dbReference type="ARBA" id="ARBA00023004"/>
    </source>
</evidence>
<keyword evidence="8" id="KW-0408">Iron</keyword>
<dbReference type="Pfam" id="PF07992">
    <property type="entry name" value="Pyr_redox_2"/>
    <property type="match status" value="1"/>
</dbReference>
<dbReference type="Gene3D" id="3.40.50.720">
    <property type="entry name" value="NAD(P)-binding Rossmann-like Domain"/>
    <property type="match status" value="1"/>
</dbReference>
<dbReference type="eggNOG" id="COG1902">
    <property type="taxonomic scope" value="Bacteria"/>
</dbReference>
<feature type="domain" description="NADH:flavin oxidoreductase/NADH oxidase N-terminal" evidence="10">
    <location>
        <begin position="15"/>
        <end position="339"/>
    </location>
</feature>
<evidence type="ECO:0000259" key="11">
    <source>
        <dbReference type="Pfam" id="PF07992"/>
    </source>
</evidence>
<dbReference type="Proteomes" id="UP000029998">
    <property type="component" value="Unassembled WGS sequence"/>
</dbReference>
<comment type="similarity">
    <text evidence="3">In the N-terminal section; belongs to the NADH:flavin oxidoreductase/NADH oxidase family.</text>
</comment>
<dbReference type="InterPro" id="IPR013785">
    <property type="entry name" value="Aldolase_TIM"/>
</dbReference>
<evidence type="ECO:0000256" key="5">
    <source>
        <dbReference type="ARBA" id="ARBA00022643"/>
    </source>
</evidence>
<keyword evidence="4" id="KW-0285">Flavoprotein</keyword>
<dbReference type="PRINTS" id="PR00368">
    <property type="entry name" value="FADPNR"/>
</dbReference>
<evidence type="ECO:0000256" key="1">
    <source>
        <dbReference type="ARBA" id="ARBA00001917"/>
    </source>
</evidence>
<dbReference type="GO" id="GO:0046872">
    <property type="term" value="F:metal ion binding"/>
    <property type="evidence" value="ECO:0007669"/>
    <property type="project" value="UniProtKB-KW"/>
</dbReference>
<dbReference type="PANTHER" id="PTHR42917">
    <property type="entry name" value="2,4-DIENOYL-COA REDUCTASE"/>
    <property type="match status" value="1"/>
</dbReference>
<comment type="cofactor">
    <cofactor evidence="2">
        <name>[4Fe-4S] cluster</name>
        <dbReference type="ChEBI" id="CHEBI:49883"/>
    </cofactor>
</comment>
<evidence type="ECO:0000313" key="12">
    <source>
        <dbReference type="EMBL" id="KGM54130.1"/>
    </source>
</evidence>
<dbReference type="GO" id="GO:0051536">
    <property type="term" value="F:iron-sulfur cluster binding"/>
    <property type="evidence" value="ECO:0007669"/>
    <property type="project" value="UniProtKB-KW"/>
</dbReference>